<organism evidence="1 2">
    <name type="scientific">Naganishia onofrii</name>
    <dbReference type="NCBI Taxonomy" id="1851511"/>
    <lineage>
        <taxon>Eukaryota</taxon>
        <taxon>Fungi</taxon>
        <taxon>Dikarya</taxon>
        <taxon>Basidiomycota</taxon>
        <taxon>Agaricomycotina</taxon>
        <taxon>Tremellomycetes</taxon>
        <taxon>Filobasidiales</taxon>
        <taxon>Filobasidiaceae</taxon>
        <taxon>Naganishia</taxon>
    </lineage>
</organism>
<protein>
    <submittedName>
        <fullName evidence="1">Uncharacterized protein</fullName>
    </submittedName>
</protein>
<dbReference type="EMBL" id="JASBWV010000007">
    <property type="protein sequence ID" value="KAJ9125714.1"/>
    <property type="molecule type" value="Genomic_DNA"/>
</dbReference>
<keyword evidence="2" id="KW-1185">Reference proteome</keyword>
<evidence type="ECO:0000313" key="2">
    <source>
        <dbReference type="Proteomes" id="UP001234202"/>
    </source>
</evidence>
<name>A0ACC2XQY2_9TREE</name>
<proteinExistence type="predicted"/>
<reference evidence="1" key="1">
    <citation type="submission" date="2023-04" db="EMBL/GenBank/DDBJ databases">
        <title>Draft Genome sequencing of Naganishia species isolated from polar environments using Oxford Nanopore Technology.</title>
        <authorList>
            <person name="Leo P."/>
            <person name="Venkateswaran K."/>
        </authorList>
    </citation>
    <scope>NUCLEOTIDE SEQUENCE</scope>
    <source>
        <strain evidence="1">DBVPG 5303</strain>
    </source>
</reference>
<accession>A0ACC2XQY2</accession>
<comment type="caution">
    <text evidence="1">The sequence shown here is derived from an EMBL/GenBank/DDBJ whole genome shotgun (WGS) entry which is preliminary data.</text>
</comment>
<gene>
    <name evidence="1" type="ORF">QFC24_002498</name>
</gene>
<dbReference type="Proteomes" id="UP001234202">
    <property type="component" value="Unassembled WGS sequence"/>
</dbReference>
<sequence length="1110" mass="114519">MFINLLGAFCIALAILPWPSLAQQYAGDVIPNSLPGVPGSELLYFRITDPKGKNNNLTLINYQNLQLDGSRLVPSKLQRAVIIIHGLNRDPGTYMSNMLSALNNGGISDPNINQNSVAIVTPYFSNGDDKNIGYPWTAGLSPGRGSTSNALVWQASYWASGANNQYPWNATSVSSYEALDQLIKYFDNRAMFPNMKHIVVGGHSLGAQMTNRYAEVGNVFATNSPVSYYIANPNSYAWLSASRPLSTDSCRTYDNWREGFTNYTQYPMSYGVSLVNQGRAAILAQYNSRSKAYARGTLDTGDDSSTCAPYTAGANRNERFFNFIKAFPAVCTAPGTGQCDTIDYVKTGHDGGAMFASSAGLARLFVDNFYGSLPGSVAYDFGYPRLQAGDDPFPNPAFNSTVAAGPSAVYAGNMTYAGCWTDSSNNGRALKELAYDTSSNTIELCTANCAKMGYLIAGMEYGSQCFCANGLSASAQMTSDAGCTMPCPGNQTQVCGNSYRLSLYSNGIPVQLAIPGTPEVVGNYNAYQCMTEATSGRALSGPSYTDTVGMTLETCATFCNGYKYFGTEYGQECYCGNYFNAGSVVASNNDCSKTCSGSETELCGAGSRLTTYQLTSGSSVSLISQAPPGSTPTASAGSAATVAAIPSTDACPATNGQTLTDSNGANYTIHCNSDSTTGSYSNAQATKSYLDCMLACDAASSTGCVGFTYLGAAYGTGSGTCYLKSGNMGSYVIGGNNLISGNLVGVSVIPSFISVSSNATDTSAASVATGYCPSVDGQVITDPNGLNYTVHCASDSSTGSYSSTSATKSYMDCMTACGSASATGCLGFTYVGGANGLGGGTCYLKSGSIGTFTPSGNNLVSAVLVGSGPTSSDTAITTATTSSPLASPNYCPSTDGQTITDTNGFNYTVHCTSDSSTASYISVGAAKSYMDCMTACDSASSSGCIGFTYVGGANGFGGGQCYLKSGSLGTLFTSGKNLISAARIGSGFSTTSDTVSGTPTSIATSAPASTNFCPSAEGQIITDTNGSNYTVHCSSDSSVGSYSSANAASSYLECMTACDSDAANGCIGAVYVGRSNGVGPGICWLKRNMGAFITAGGNFVAIVQAATLPL</sequence>
<evidence type="ECO:0000313" key="1">
    <source>
        <dbReference type="EMBL" id="KAJ9125714.1"/>
    </source>
</evidence>